<evidence type="ECO:0000313" key="4">
    <source>
        <dbReference type="Proteomes" id="UP001165289"/>
    </source>
</evidence>
<comment type="caution">
    <text evidence="3">The sequence shown here is derived from an EMBL/GenBank/DDBJ whole genome shotgun (WGS) entry which is preliminary data.</text>
</comment>
<feature type="compositionally biased region" description="Low complexity" evidence="1">
    <location>
        <begin position="216"/>
        <end position="229"/>
    </location>
</feature>
<sequence length="429" mass="47818">MQIFHIFLACLVATLANCRPISDETAGNIEPHNHLITIHDNQFNLWYFPSNSKDAKQKPLLVWFGDGKTSALVDVFRTGGPYELSFASDDNISRHHPTSSPCCKCNCPPCPTAPTHPDDVDRHGHHHHHHHPHPPHCPPCPKPTPPIPTNSPINPSAPTSSPATSSSTNTAAVDSSINNEDIIIYHHHKHHHHHHHHCCPCTNTTTVPVFTITHAGIPTSSTRSSSGPSEKPRPGPKHLSLDMEYESNPVDEQMRIEFNTNPESWNENANIVYLDFAAGYARPTSNDFDFQILISEFCHLYPSLTGSDLYLGGKDMGAVVAAKAFAEIRASNLTKLNLNGYIFSLLAPDEIGTSELIDDVTLVLNNEQYKQQIGRENNEIWYPYISNSLENDHFSYEQLLKFTDENSGKFSTVISGRDITVDDLQYLNM</sequence>
<feature type="chain" id="PRO_5043675570" evidence="2">
    <location>
        <begin position="19"/>
        <end position="429"/>
    </location>
</feature>
<feature type="region of interest" description="Disordered" evidence="1">
    <location>
        <begin position="120"/>
        <end position="172"/>
    </location>
</feature>
<accession>A0AAV7JXN3</accession>
<keyword evidence="4" id="KW-1185">Reference proteome</keyword>
<evidence type="ECO:0000313" key="3">
    <source>
        <dbReference type="EMBL" id="KAI6653225.1"/>
    </source>
</evidence>
<dbReference type="SUPFAM" id="SSF53474">
    <property type="entry name" value="alpha/beta-Hydrolases"/>
    <property type="match status" value="1"/>
</dbReference>
<gene>
    <name evidence="3" type="ORF">LOD99_3750</name>
</gene>
<dbReference type="Proteomes" id="UP001165289">
    <property type="component" value="Unassembled WGS sequence"/>
</dbReference>
<feature type="signal peptide" evidence="2">
    <location>
        <begin position="1"/>
        <end position="18"/>
    </location>
</feature>
<feature type="compositionally biased region" description="Low complexity" evidence="1">
    <location>
        <begin position="150"/>
        <end position="168"/>
    </location>
</feature>
<feature type="compositionally biased region" description="Basic residues" evidence="1">
    <location>
        <begin position="123"/>
        <end position="134"/>
    </location>
</feature>
<dbReference type="Gene3D" id="3.40.50.1820">
    <property type="entry name" value="alpha/beta hydrolase"/>
    <property type="match status" value="1"/>
</dbReference>
<feature type="compositionally biased region" description="Pro residues" evidence="1">
    <location>
        <begin position="135"/>
        <end position="149"/>
    </location>
</feature>
<keyword evidence="2" id="KW-0732">Signal</keyword>
<dbReference type="AlphaFoldDB" id="A0AAV7JXN3"/>
<evidence type="ECO:0000256" key="1">
    <source>
        <dbReference type="SAM" id="MobiDB-lite"/>
    </source>
</evidence>
<dbReference type="InterPro" id="IPR029058">
    <property type="entry name" value="AB_hydrolase_fold"/>
</dbReference>
<reference evidence="3 4" key="1">
    <citation type="journal article" date="2023" name="BMC Biol.">
        <title>The compact genome of the sponge Oopsacas minuta (Hexactinellida) is lacking key metazoan core genes.</title>
        <authorList>
            <person name="Santini S."/>
            <person name="Schenkelaars Q."/>
            <person name="Jourda C."/>
            <person name="Duchesne M."/>
            <person name="Belahbib H."/>
            <person name="Rocher C."/>
            <person name="Selva M."/>
            <person name="Riesgo A."/>
            <person name="Vervoort M."/>
            <person name="Leys S.P."/>
            <person name="Kodjabachian L."/>
            <person name="Le Bivic A."/>
            <person name="Borchiellini C."/>
            <person name="Claverie J.M."/>
            <person name="Renard E."/>
        </authorList>
    </citation>
    <scope>NUCLEOTIDE SEQUENCE [LARGE SCALE GENOMIC DNA]</scope>
    <source>
        <strain evidence="3">SPO-2</strain>
    </source>
</reference>
<name>A0AAV7JXN3_9METZ</name>
<proteinExistence type="predicted"/>
<dbReference type="EMBL" id="JAKMXF010000288">
    <property type="protein sequence ID" value="KAI6653225.1"/>
    <property type="molecule type" value="Genomic_DNA"/>
</dbReference>
<evidence type="ECO:0000256" key="2">
    <source>
        <dbReference type="SAM" id="SignalP"/>
    </source>
</evidence>
<feature type="region of interest" description="Disordered" evidence="1">
    <location>
        <begin position="216"/>
        <end position="240"/>
    </location>
</feature>
<protein>
    <submittedName>
        <fullName evidence="3">Glassin</fullName>
    </submittedName>
</protein>
<organism evidence="3 4">
    <name type="scientific">Oopsacas minuta</name>
    <dbReference type="NCBI Taxonomy" id="111878"/>
    <lineage>
        <taxon>Eukaryota</taxon>
        <taxon>Metazoa</taxon>
        <taxon>Porifera</taxon>
        <taxon>Hexactinellida</taxon>
        <taxon>Hexasterophora</taxon>
        <taxon>Lyssacinosida</taxon>
        <taxon>Leucopsacidae</taxon>
        <taxon>Oopsacas</taxon>
    </lineage>
</organism>